<dbReference type="AlphaFoldDB" id="A0A5P9NNB4"/>
<reference evidence="1 2" key="1">
    <citation type="submission" date="2019-02" db="EMBL/GenBank/DDBJ databases">
        <authorList>
            <person name="Li S.-H."/>
        </authorList>
    </citation>
    <scope>NUCLEOTIDE SEQUENCE [LARGE SCALE GENOMIC DNA]</scope>
    <source>
        <strain evidence="1 2">IMCC14385</strain>
    </source>
</reference>
<gene>
    <name evidence="1" type="ORF">EY643_17450</name>
</gene>
<sequence>MLRLPYKNYWTSGICLPATVLACIAGSQQAVGNPISDTHIFRVGAYEQDIDVAASATRGGAPEVEIDFDKALGLDDSATTLFFQYQWRFKENWTLSAFYTNMSADGSNTAGRDFNWDGVDYKAGARLDTEFGVDTYLIAVDYSFIKTDKLDIGAGFGLHAFEIETDIEAEVGIVEDGNTDDSIRGRVARNTTELLAPLPNIRGFARYMITPKWAVLGSLGWLSANYEDYDGDYLFLTALTEYRFTENFGIGASYQISEIDVTNDNGNRKRAFDIDQYGPSIYLTYGF</sequence>
<organism evidence="1 2">
    <name type="scientific">Halioglobus maricola</name>
    <dbReference type="NCBI Taxonomy" id="2601894"/>
    <lineage>
        <taxon>Bacteria</taxon>
        <taxon>Pseudomonadati</taxon>
        <taxon>Pseudomonadota</taxon>
        <taxon>Gammaproteobacteria</taxon>
        <taxon>Cellvibrionales</taxon>
        <taxon>Halieaceae</taxon>
        <taxon>Halioglobus</taxon>
    </lineage>
</organism>
<protein>
    <recommendedName>
        <fullName evidence="3">Outer membrane protein beta-barrel domain-containing protein</fullName>
    </recommendedName>
</protein>
<evidence type="ECO:0000313" key="1">
    <source>
        <dbReference type="EMBL" id="QFU77301.1"/>
    </source>
</evidence>
<dbReference type="PROSITE" id="PS51257">
    <property type="entry name" value="PROKAR_LIPOPROTEIN"/>
    <property type="match status" value="1"/>
</dbReference>
<dbReference type="OrthoDB" id="5738254at2"/>
<dbReference type="KEGG" id="halc:EY643_17450"/>
<dbReference type="SUPFAM" id="SSF56935">
    <property type="entry name" value="Porins"/>
    <property type="match status" value="1"/>
</dbReference>
<evidence type="ECO:0000313" key="2">
    <source>
        <dbReference type="Proteomes" id="UP000326287"/>
    </source>
</evidence>
<dbReference type="EMBL" id="CP036422">
    <property type="protein sequence ID" value="QFU77301.1"/>
    <property type="molecule type" value="Genomic_DNA"/>
</dbReference>
<dbReference type="Proteomes" id="UP000326287">
    <property type="component" value="Chromosome"/>
</dbReference>
<accession>A0A5P9NNB4</accession>
<name>A0A5P9NNB4_9GAMM</name>
<dbReference type="RefSeq" id="WP_153240446.1">
    <property type="nucleotide sequence ID" value="NZ_CP036422.1"/>
</dbReference>
<keyword evidence="2" id="KW-1185">Reference proteome</keyword>
<evidence type="ECO:0008006" key="3">
    <source>
        <dbReference type="Google" id="ProtNLM"/>
    </source>
</evidence>
<proteinExistence type="predicted"/>